<reference evidence="6 7" key="1">
    <citation type="submission" date="2024-02" db="EMBL/GenBank/DDBJ databases">
        <title>First draft genome assembly of two strains of Seiridium cardinale.</title>
        <authorList>
            <person name="Emiliani G."/>
            <person name="Scali E."/>
        </authorList>
    </citation>
    <scope>NUCLEOTIDE SEQUENCE [LARGE SCALE GENOMIC DNA]</scope>
    <source>
        <strain evidence="6 7">BM-138-000479</strain>
    </source>
</reference>
<feature type="region of interest" description="Disordered" evidence="4">
    <location>
        <begin position="38"/>
        <end position="63"/>
    </location>
</feature>
<dbReference type="PROSITE" id="PS00463">
    <property type="entry name" value="ZN2_CY6_FUNGAL_1"/>
    <property type="match status" value="1"/>
</dbReference>
<dbReference type="InterPro" id="IPR001138">
    <property type="entry name" value="Zn2Cys6_DnaBD"/>
</dbReference>
<feature type="domain" description="Zn(2)-C6 fungal-type" evidence="5">
    <location>
        <begin position="9"/>
        <end position="38"/>
    </location>
</feature>
<keyword evidence="2" id="KW-0479">Metal-binding</keyword>
<dbReference type="PANTHER" id="PTHR31001">
    <property type="entry name" value="UNCHARACTERIZED TRANSCRIPTIONAL REGULATORY PROTEIN"/>
    <property type="match status" value="1"/>
</dbReference>
<keyword evidence="7" id="KW-1185">Reference proteome</keyword>
<dbReference type="SUPFAM" id="SSF57701">
    <property type="entry name" value="Zn2/Cys6 DNA-binding domain"/>
    <property type="match status" value="1"/>
</dbReference>
<dbReference type="Proteomes" id="UP001465668">
    <property type="component" value="Unassembled WGS sequence"/>
</dbReference>
<dbReference type="Gene3D" id="4.10.240.10">
    <property type="entry name" value="Zn(2)-C6 fungal-type DNA-binding domain"/>
    <property type="match status" value="1"/>
</dbReference>
<evidence type="ECO:0000256" key="4">
    <source>
        <dbReference type="SAM" id="MobiDB-lite"/>
    </source>
</evidence>
<evidence type="ECO:0000313" key="7">
    <source>
        <dbReference type="Proteomes" id="UP001465668"/>
    </source>
</evidence>
<dbReference type="InterPro" id="IPR050613">
    <property type="entry name" value="Sec_Metabolite_Reg"/>
</dbReference>
<comment type="subcellular location">
    <subcellularLocation>
        <location evidence="1">Nucleus</location>
    </subcellularLocation>
</comment>
<proteinExistence type="predicted"/>
<comment type="caution">
    <text evidence="6">The sequence shown here is derived from an EMBL/GenBank/DDBJ whole genome shotgun (WGS) entry which is preliminary data.</text>
</comment>
<dbReference type="InterPro" id="IPR036864">
    <property type="entry name" value="Zn2-C6_fun-type_DNA-bd_sf"/>
</dbReference>
<evidence type="ECO:0000259" key="5">
    <source>
        <dbReference type="PROSITE" id="PS50048"/>
    </source>
</evidence>
<dbReference type="PANTHER" id="PTHR31001:SF57">
    <property type="entry name" value="ZN(II)2CYS6 TRANSCRIPTION FACTOR (EUROFUNG)"/>
    <property type="match status" value="1"/>
</dbReference>
<dbReference type="EMBL" id="JARVKM010000036">
    <property type="protein sequence ID" value="KAK9775242.1"/>
    <property type="molecule type" value="Genomic_DNA"/>
</dbReference>
<name>A0ABR2XN56_9PEZI</name>
<evidence type="ECO:0000256" key="3">
    <source>
        <dbReference type="ARBA" id="ARBA00023242"/>
    </source>
</evidence>
<accession>A0ABR2XN56</accession>
<dbReference type="SMART" id="SM00066">
    <property type="entry name" value="GAL4"/>
    <property type="match status" value="1"/>
</dbReference>
<evidence type="ECO:0000313" key="6">
    <source>
        <dbReference type="EMBL" id="KAK9775242.1"/>
    </source>
</evidence>
<sequence length="610" mass="68137">MRRYNVERSCLRCHERKVRCDKAKPCTRCIQAGIPCQYPGPEQTKRRTQKTPTNDRASPVPGQAQLPNQQLVQKHHNVPSGSEQSGGFLRKDGHSARYIDEFTFSRVLEKEDELQSAIETPESHPGSERNPMTIGFDGLLSNPHGPSGNLSLFPSRWQAAQLWQSYLNNVDGLLKILHVPTVQPKIFAAINNPKDTPRAVNALLFSIYFAAVTGLRPPDVEVILGQDRSVALDIYQRGLEVSLHMGSFLDSPTIISLQAMAIYLARKTSPVTPYFGRSGWILNGMLLRAAQSIGLHRDGEHFKLSPFECEIRRRLWWQIMGSDGRVAEDHGLSVGPTGGYDGFCDTKLPMHIDDRDISPEMTTAPTSQSRWTEMTHFLVASEMYQALQQFNAISMQSGNDKMIRLEELLNTVKNRINERYLQYCDVNIPIQICAFLLGRLLTGKFEVLVKQQYLRGLTAEQSTARATDETLTLAGETIEFGIEIKTDEALSNYQVLFSAFTNYHLLTYALWHLCARAEASGADKTWVVVNKLFVPAETEGWPTPGAKWNVLRKLRERAAGLRQTLHAQPAVGNITAANSLDIPQQVPTTGDLEQPGQSIFDITGVAPHAC</sequence>
<organism evidence="6 7">
    <name type="scientific">Seiridium cardinale</name>
    <dbReference type="NCBI Taxonomy" id="138064"/>
    <lineage>
        <taxon>Eukaryota</taxon>
        <taxon>Fungi</taxon>
        <taxon>Dikarya</taxon>
        <taxon>Ascomycota</taxon>
        <taxon>Pezizomycotina</taxon>
        <taxon>Sordariomycetes</taxon>
        <taxon>Xylariomycetidae</taxon>
        <taxon>Amphisphaeriales</taxon>
        <taxon>Sporocadaceae</taxon>
        <taxon>Seiridium</taxon>
    </lineage>
</organism>
<evidence type="ECO:0000256" key="1">
    <source>
        <dbReference type="ARBA" id="ARBA00004123"/>
    </source>
</evidence>
<evidence type="ECO:0000256" key="2">
    <source>
        <dbReference type="ARBA" id="ARBA00022723"/>
    </source>
</evidence>
<dbReference type="CDD" id="cd00067">
    <property type="entry name" value="GAL4"/>
    <property type="match status" value="1"/>
</dbReference>
<protein>
    <submittedName>
        <fullName evidence="6">C6 transcription protein</fullName>
    </submittedName>
</protein>
<dbReference type="SMART" id="SM00906">
    <property type="entry name" value="Fungal_trans"/>
    <property type="match status" value="1"/>
</dbReference>
<keyword evidence="3" id="KW-0539">Nucleus</keyword>
<dbReference type="CDD" id="cd12148">
    <property type="entry name" value="fungal_TF_MHR"/>
    <property type="match status" value="1"/>
</dbReference>
<dbReference type="PROSITE" id="PS50048">
    <property type="entry name" value="ZN2_CY6_FUNGAL_2"/>
    <property type="match status" value="1"/>
</dbReference>
<dbReference type="InterPro" id="IPR007219">
    <property type="entry name" value="XnlR_reg_dom"/>
</dbReference>
<gene>
    <name evidence="6" type="ORF">SCAR479_08218</name>
</gene>
<dbReference type="Pfam" id="PF00172">
    <property type="entry name" value="Zn_clus"/>
    <property type="match status" value="1"/>
</dbReference>
<dbReference type="Pfam" id="PF04082">
    <property type="entry name" value="Fungal_trans"/>
    <property type="match status" value="1"/>
</dbReference>